<dbReference type="PROSITE" id="PS50188">
    <property type="entry name" value="B302_SPRY"/>
    <property type="match status" value="1"/>
</dbReference>
<evidence type="ECO:0000313" key="13">
    <source>
        <dbReference type="Proteomes" id="UP001501920"/>
    </source>
</evidence>
<feature type="domain" description="Ig-like" evidence="11">
    <location>
        <begin position="22"/>
        <end position="141"/>
    </location>
</feature>
<accession>A0A3B4DR71</accession>
<dbReference type="PANTHER" id="PTHR24100:SF151">
    <property type="entry name" value="ICOS LIGAND"/>
    <property type="match status" value="1"/>
</dbReference>
<keyword evidence="6" id="KW-0472">Membrane</keyword>
<keyword evidence="4" id="KW-0732">Signal</keyword>
<evidence type="ECO:0000256" key="5">
    <source>
        <dbReference type="ARBA" id="ARBA00022989"/>
    </source>
</evidence>
<dbReference type="SUPFAM" id="SSF48726">
    <property type="entry name" value="Immunoglobulin"/>
    <property type="match status" value="2"/>
</dbReference>
<dbReference type="Proteomes" id="UP001501920">
    <property type="component" value="Chromosome 2"/>
</dbReference>
<dbReference type="InterPro" id="IPR050504">
    <property type="entry name" value="IgSF_BTN/MOG"/>
</dbReference>
<dbReference type="Ensembl" id="ENSPNAT00000007222.2">
    <property type="protein sequence ID" value="ENSPNAP00000025596.2"/>
    <property type="gene ID" value="ENSPNAG00000010796.2"/>
</dbReference>
<keyword evidence="5" id="KW-1133">Transmembrane helix</keyword>
<dbReference type="InterPro" id="IPR013783">
    <property type="entry name" value="Ig-like_fold"/>
</dbReference>
<reference evidence="12" key="3">
    <citation type="submission" date="2025-09" db="UniProtKB">
        <authorList>
            <consortium name="Ensembl"/>
        </authorList>
    </citation>
    <scope>IDENTIFICATION</scope>
</reference>
<dbReference type="InterPro" id="IPR036179">
    <property type="entry name" value="Ig-like_dom_sf"/>
</dbReference>
<keyword evidence="7" id="KW-1015">Disulfide bond</keyword>
<evidence type="ECO:0008006" key="14">
    <source>
        <dbReference type="Google" id="ProtNLM"/>
    </source>
</evidence>
<reference evidence="12" key="2">
    <citation type="submission" date="2025-08" db="UniProtKB">
        <authorList>
            <consortium name="Ensembl"/>
        </authorList>
    </citation>
    <scope>IDENTIFICATION</scope>
</reference>
<dbReference type="GO" id="GO:0050852">
    <property type="term" value="P:T cell receptor signaling pathway"/>
    <property type="evidence" value="ECO:0007669"/>
    <property type="project" value="TreeGrafter"/>
</dbReference>
<dbReference type="SMART" id="SM00449">
    <property type="entry name" value="SPRY"/>
    <property type="match status" value="1"/>
</dbReference>
<comment type="similarity">
    <text evidence="2">Belongs to the immunoglobulin superfamily. BTN/MOG family.</text>
</comment>
<feature type="domain" description="B30.2/SPRY" evidence="10">
    <location>
        <begin position="201"/>
        <end position="390"/>
    </location>
</feature>
<dbReference type="AlphaFoldDB" id="A0A3B4DR71"/>
<dbReference type="GO" id="GO:0005102">
    <property type="term" value="F:signaling receptor binding"/>
    <property type="evidence" value="ECO:0007669"/>
    <property type="project" value="TreeGrafter"/>
</dbReference>
<keyword evidence="8" id="KW-0325">Glycoprotein</keyword>
<keyword evidence="3" id="KW-0812">Transmembrane</keyword>
<dbReference type="PRINTS" id="PR01407">
    <property type="entry name" value="BUTYPHLNCDUF"/>
</dbReference>
<dbReference type="Gene3D" id="2.60.120.920">
    <property type="match status" value="1"/>
</dbReference>
<evidence type="ECO:0000256" key="6">
    <source>
        <dbReference type="ARBA" id="ARBA00023136"/>
    </source>
</evidence>
<evidence type="ECO:0000256" key="2">
    <source>
        <dbReference type="ARBA" id="ARBA00007591"/>
    </source>
</evidence>
<dbReference type="InterPro" id="IPR053896">
    <property type="entry name" value="BTN3A2-like_Ig-C"/>
</dbReference>
<dbReference type="SMART" id="SM00409">
    <property type="entry name" value="IG"/>
    <property type="match status" value="1"/>
</dbReference>
<dbReference type="SMART" id="SM00406">
    <property type="entry name" value="IGv"/>
    <property type="match status" value="1"/>
</dbReference>
<dbReference type="InterPro" id="IPR006574">
    <property type="entry name" value="PRY"/>
</dbReference>
<dbReference type="InterPro" id="IPR043136">
    <property type="entry name" value="B30.2/SPRY_sf"/>
</dbReference>
<dbReference type="Pfam" id="PF22705">
    <property type="entry name" value="C2-set_3"/>
    <property type="match status" value="1"/>
</dbReference>
<keyword evidence="9" id="KW-0393">Immunoglobulin domain</keyword>
<evidence type="ECO:0000259" key="11">
    <source>
        <dbReference type="PROSITE" id="PS50835"/>
    </source>
</evidence>
<dbReference type="InterPro" id="IPR007110">
    <property type="entry name" value="Ig-like_dom"/>
</dbReference>
<dbReference type="InterPro" id="IPR013106">
    <property type="entry name" value="Ig_V-set"/>
</dbReference>
<evidence type="ECO:0000313" key="12">
    <source>
        <dbReference type="Ensembl" id="ENSPNAP00000025596.2"/>
    </source>
</evidence>
<dbReference type="CDD" id="cd13733">
    <property type="entry name" value="SPRY_PRY_C-I_1"/>
    <property type="match status" value="1"/>
</dbReference>
<comment type="subcellular location">
    <subcellularLocation>
        <location evidence="1">Membrane</location>
        <topology evidence="1">Single-pass type I membrane protein</topology>
    </subcellularLocation>
</comment>
<dbReference type="SUPFAM" id="SSF49899">
    <property type="entry name" value="Concanavalin A-like lectins/glucanases"/>
    <property type="match status" value="1"/>
</dbReference>
<dbReference type="Pfam" id="PF13765">
    <property type="entry name" value="PRY"/>
    <property type="match status" value="1"/>
</dbReference>
<sequence>SFLYIVPCVLSDLLMLDSSQFPQLDFLLWIFKVVGPSLPLTAVVGEDLILPCSLQPNISAVGMTVEWLRLDQADSTVHLYTDHEDISKEQAVSYKGRTALFKEELLKGNTSLKLSDIQIYDEGTYKCLVKSENWFDDVTLDILAEGSDPVITVEELEVSGGIGLVCESKGWNPEPEVEWLDSEGATLNAEVTQTHRDSGGFSVKHRVTVYNSHSNRFYLDVTMDIETAHPYLNLSDGGKQVIYGKKREDYCDGECSFDDFVFVLGNEGFEKAFYFEVQVRGKTHWTLGVAKKTVRKKGEIILKPEFGFWTVSKKNNVYSPRASIFLRHKPKKVGVFVRYDEGVVSFYDVDAKSKIYSYTDQSFSEKLYPIFSPDFKRGGKNAAPLIITPVHNTHPHQTDTAGL</sequence>
<dbReference type="GO" id="GO:0009897">
    <property type="term" value="C:external side of plasma membrane"/>
    <property type="evidence" value="ECO:0007669"/>
    <property type="project" value="TreeGrafter"/>
</dbReference>
<dbReference type="GO" id="GO:1903037">
    <property type="term" value="P:regulation of leukocyte cell-cell adhesion"/>
    <property type="evidence" value="ECO:0007669"/>
    <property type="project" value="UniProtKB-ARBA"/>
</dbReference>
<dbReference type="PROSITE" id="PS50835">
    <property type="entry name" value="IG_LIKE"/>
    <property type="match status" value="1"/>
</dbReference>
<proteinExistence type="inferred from homology"/>
<dbReference type="GeneTree" id="ENSGT01050000244843"/>
<gene>
    <name evidence="12" type="primary">METTL18</name>
</gene>
<reference evidence="12 13" key="1">
    <citation type="submission" date="2020-10" db="EMBL/GenBank/DDBJ databases">
        <title>Pygocentrus nattereri (red-bellied piranha) genome, fPygNat1, primary haplotype.</title>
        <authorList>
            <person name="Myers G."/>
            <person name="Meyer A."/>
            <person name="Karagic N."/>
            <person name="Pippel M."/>
            <person name="Winkler S."/>
            <person name="Tracey A."/>
            <person name="Wood J."/>
            <person name="Formenti G."/>
            <person name="Howe K."/>
            <person name="Fedrigo O."/>
            <person name="Jarvis E.D."/>
        </authorList>
    </citation>
    <scope>NUCLEOTIDE SEQUENCE [LARGE SCALE GENOMIC DNA]</scope>
</reference>
<dbReference type="InterPro" id="IPR001870">
    <property type="entry name" value="B30.2/SPRY"/>
</dbReference>
<dbReference type="FunFam" id="2.60.120.920:FF:000004">
    <property type="entry name" value="Butyrophilin subfamily 1 member A1"/>
    <property type="match status" value="1"/>
</dbReference>
<evidence type="ECO:0000256" key="8">
    <source>
        <dbReference type="ARBA" id="ARBA00023180"/>
    </source>
</evidence>
<name>A0A3B4DR71_PYGNA</name>
<evidence type="ECO:0000259" key="10">
    <source>
        <dbReference type="PROSITE" id="PS50188"/>
    </source>
</evidence>
<protein>
    <recommendedName>
        <fullName evidence="14">Butyrophilin subfamily 1 member A1-like</fullName>
    </recommendedName>
</protein>
<dbReference type="InterPro" id="IPR003599">
    <property type="entry name" value="Ig_sub"/>
</dbReference>
<dbReference type="Gene3D" id="2.60.40.10">
    <property type="entry name" value="Immunoglobulins"/>
    <property type="match status" value="1"/>
</dbReference>
<dbReference type="InterPro" id="IPR003877">
    <property type="entry name" value="SPRY_dom"/>
</dbReference>
<evidence type="ECO:0000256" key="4">
    <source>
        <dbReference type="ARBA" id="ARBA00022729"/>
    </source>
</evidence>
<dbReference type="InterPro" id="IPR013320">
    <property type="entry name" value="ConA-like_dom_sf"/>
</dbReference>
<evidence type="ECO:0000256" key="7">
    <source>
        <dbReference type="ARBA" id="ARBA00023157"/>
    </source>
</evidence>
<evidence type="ECO:0000256" key="1">
    <source>
        <dbReference type="ARBA" id="ARBA00004479"/>
    </source>
</evidence>
<dbReference type="FunFam" id="2.60.40.10:FF:000142">
    <property type="entry name" value="V-set domain-containing T-cell activation inhibitor 1"/>
    <property type="match status" value="1"/>
</dbReference>
<dbReference type="SMART" id="SM00589">
    <property type="entry name" value="PRY"/>
    <property type="match status" value="1"/>
</dbReference>
<dbReference type="InterPro" id="IPR003879">
    <property type="entry name" value="Butyrophylin_SPRY"/>
</dbReference>
<evidence type="ECO:0000256" key="3">
    <source>
        <dbReference type="ARBA" id="ARBA00022692"/>
    </source>
</evidence>
<organism evidence="12 13">
    <name type="scientific">Pygocentrus nattereri</name>
    <name type="common">Red-bellied piranha</name>
    <dbReference type="NCBI Taxonomy" id="42514"/>
    <lineage>
        <taxon>Eukaryota</taxon>
        <taxon>Metazoa</taxon>
        <taxon>Chordata</taxon>
        <taxon>Craniata</taxon>
        <taxon>Vertebrata</taxon>
        <taxon>Euteleostomi</taxon>
        <taxon>Actinopterygii</taxon>
        <taxon>Neopterygii</taxon>
        <taxon>Teleostei</taxon>
        <taxon>Ostariophysi</taxon>
        <taxon>Characiformes</taxon>
        <taxon>Characoidei</taxon>
        <taxon>Pygocentrus</taxon>
    </lineage>
</organism>
<dbReference type="GO" id="GO:0001817">
    <property type="term" value="P:regulation of cytokine production"/>
    <property type="evidence" value="ECO:0007669"/>
    <property type="project" value="TreeGrafter"/>
</dbReference>
<evidence type="ECO:0000256" key="9">
    <source>
        <dbReference type="ARBA" id="ARBA00023319"/>
    </source>
</evidence>
<keyword evidence="13" id="KW-1185">Reference proteome</keyword>
<dbReference type="GO" id="GO:0050863">
    <property type="term" value="P:regulation of T cell activation"/>
    <property type="evidence" value="ECO:0007669"/>
    <property type="project" value="UniProtKB-ARBA"/>
</dbReference>
<dbReference type="PANTHER" id="PTHR24100">
    <property type="entry name" value="BUTYROPHILIN"/>
    <property type="match status" value="1"/>
</dbReference>
<dbReference type="Pfam" id="PF00622">
    <property type="entry name" value="SPRY"/>
    <property type="match status" value="1"/>
</dbReference>
<dbReference type="Pfam" id="PF07686">
    <property type="entry name" value="V-set"/>
    <property type="match status" value="1"/>
</dbReference>